<keyword evidence="1" id="KW-0732">Signal</keyword>
<accession>A0A2A9P1H4</accession>
<evidence type="ECO:0000256" key="3">
    <source>
        <dbReference type="SAM" id="MobiDB-lite"/>
    </source>
</evidence>
<organism evidence="5 6">
    <name type="scientific">Amanita thiersii Skay4041</name>
    <dbReference type="NCBI Taxonomy" id="703135"/>
    <lineage>
        <taxon>Eukaryota</taxon>
        <taxon>Fungi</taxon>
        <taxon>Dikarya</taxon>
        <taxon>Basidiomycota</taxon>
        <taxon>Agaricomycotina</taxon>
        <taxon>Agaricomycetes</taxon>
        <taxon>Agaricomycetidae</taxon>
        <taxon>Agaricales</taxon>
        <taxon>Pluteineae</taxon>
        <taxon>Amanitaceae</taxon>
        <taxon>Amanita</taxon>
    </lineage>
</organism>
<dbReference type="Pfam" id="PF05426">
    <property type="entry name" value="Alginate_lyase"/>
    <property type="match status" value="1"/>
</dbReference>
<keyword evidence="6" id="KW-1185">Reference proteome</keyword>
<dbReference type="SUPFAM" id="SSF48230">
    <property type="entry name" value="Chondroitin AC/alginate lyase"/>
    <property type="match status" value="1"/>
</dbReference>
<dbReference type="Proteomes" id="UP000242287">
    <property type="component" value="Unassembled WGS sequence"/>
</dbReference>
<evidence type="ECO:0000259" key="4">
    <source>
        <dbReference type="Pfam" id="PF05426"/>
    </source>
</evidence>
<evidence type="ECO:0000256" key="2">
    <source>
        <dbReference type="ARBA" id="ARBA00023239"/>
    </source>
</evidence>
<evidence type="ECO:0000313" key="5">
    <source>
        <dbReference type="EMBL" id="PFH54616.1"/>
    </source>
</evidence>
<evidence type="ECO:0000313" key="6">
    <source>
        <dbReference type="Proteomes" id="UP000242287"/>
    </source>
</evidence>
<keyword evidence="2" id="KW-0456">Lyase</keyword>
<dbReference type="GO" id="GO:0016829">
    <property type="term" value="F:lyase activity"/>
    <property type="evidence" value="ECO:0007669"/>
    <property type="project" value="UniProtKB-KW"/>
</dbReference>
<gene>
    <name evidence="5" type="ORF">AMATHDRAFT_134954</name>
</gene>
<dbReference type="AlphaFoldDB" id="A0A2A9P1H4"/>
<evidence type="ECO:0000256" key="1">
    <source>
        <dbReference type="ARBA" id="ARBA00022729"/>
    </source>
</evidence>
<dbReference type="GO" id="GO:0042597">
    <property type="term" value="C:periplasmic space"/>
    <property type="evidence" value="ECO:0007669"/>
    <property type="project" value="InterPro"/>
</dbReference>
<feature type="region of interest" description="Disordered" evidence="3">
    <location>
        <begin position="1"/>
        <end position="39"/>
    </location>
</feature>
<dbReference type="EMBL" id="KZ301969">
    <property type="protein sequence ID" value="PFH54616.1"/>
    <property type="molecule type" value="Genomic_DNA"/>
</dbReference>
<proteinExistence type="predicted"/>
<dbReference type="Gene3D" id="1.50.10.100">
    <property type="entry name" value="Chondroitin AC/alginate lyase"/>
    <property type="match status" value="1"/>
</dbReference>
<dbReference type="OrthoDB" id="63533at2759"/>
<feature type="compositionally biased region" description="Low complexity" evidence="3">
    <location>
        <begin position="30"/>
        <end position="39"/>
    </location>
</feature>
<reference evidence="5 6" key="1">
    <citation type="submission" date="2014-02" db="EMBL/GenBank/DDBJ databases">
        <title>Transposable element dynamics among asymbiotic and ectomycorrhizal Amanita fungi.</title>
        <authorList>
            <consortium name="DOE Joint Genome Institute"/>
            <person name="Hess J."/>
            <person name="Skrede I."/>
            <person name="Wolfe B."/>
            <person name="LaButti K."/>
            <person name="Ohm R.A."/>
            <person name="Grigoriev I.V."/>
            <person name="Pringle A."/>
        </authorList>
    </citation>
    <scope>NUCLEOTIDE SEQUENCE [LARGE SCALE GENOMIC DNA]</scope>
    <source>
        <strain evidence="5 6">SKay4041</strain>
    </source>
</reference>
<sequence>MASSPNTVTGIGYDKKSSGRNPHGTKTAGASCTPSPSTSMAPSATWTTCPYVVKDGVVNPDVRTLNGPMAINSVSQAVVQNAIAYVLTQSTTYSQNIARFIDTFFLDLATRMNPSIDFGQIVRGPGQKGRSGTFTGILDLSGMVKIVNGIMILRGLGTADWSSARDDSMSHWISQYIAWLKDSSIGRITASRPKYDNTSNHGTFYVAQEAAVQLFTGNRDGAASTLENFFGSIFRDQIAASGEQPFEAVRTRPFHYRCFNLEALIINAKLGDEVGLDLWSSKSKYGATIQTAVDFAMSVKVGNEDITELAPHVAAVAAAYGDSKGKYAAFLGRVGGDYRSKAFWLYDQPEAFSRKEKRAERTENRDGMEVIECPDVFSGGGEIEIDDGVFVTCSDVLPLYNW</sequence>
<dbReference type="InterPro" id="IPR008397">
    <property type="entry name" value="Alginate_lyase_dom"/>
</dbReference>
<dbReference type="STRING" id="703135.A0A2A9P1H4"/>
<feature type="domain" description="Alginate lyase" evidence="4">
    <location>
        <begin position="16"/>
        <end position="299"/>
    </location>
</feature>
<dbReference type="InterPro" id="IPR008929">
    <property type="entry name" value="Chondroitin_lyas"/>
</dbReference>
<name>A0A2A9P1H4_9AGAR</name>
<protein>
    <recommendedName>
        <fullName evidence="4">Alginate lyase domain-containing protein</fullName>
    </recommendedName>
</protein>